<dbReference type="Gene3D" id="3.40.50.300">
    <property type="entry name" value="P-loop containing nucleotide triphosphate hydrolases"/>
    <property type="match status" value="1"/>
</dbReference>
<dbReference type="InterPro" id="IPR027417">
    <property type="entry name" value="P-loop_NTPase"/>
</dbReference>
<evidence type="ECO:0000313" key="2">
    <source>
        <dbReference type="EMBL" id="MDC0723039.1"/>
    </source>
</evidence>
<evidence type="ECO:0000313" key="3">
    <source>
        <dbReference type="Proteomes" id="UP001221686"/>
    </source>
</evidence>
<comment type="caution">
    <text evidence="2">The sequence shown here is derived from an EMBL/GenBank/DDBJ whole genome shotgun (WGS) entry which is preliminary data.</text>
</comment>
<gene>
    <name evidence="2" type="ORF">POL25_39485</name>
</gene>
<evidence type="ECO:0008006" key="4">
    <source>
        <dbReference type="Google" id="ProtNLM"/>
    </source>
</evidence>
<sequence>MPPRRVVVFAPEPAHTAVFDAAWRAGHVPCDISEETEDAETALVVRIGNDPGPADLRLPEGANIGPAAYAELRLLGLPAESSEDADVDDVGDVDEDAGDEDDDDDGNDDVEDDDEDEDEDDAAKGDATTTALDAHLPAPPPLPAPYLVHPYFQSRVFTGRTADLAELDLWLAHGQPARVLVALGGVGKSALAWAWLQRRLVDAPWAGCLWWSFYEGGADFDALIRHLAIYATGMAPLDALRADRPALEQRILAALQARPFLLVLDGLERALVAYHRLDAARLPDDVADAALDLHACTDPRDGRFLRALVQASPSRLLATSRIFPSDLRDGEALVPGVELSAAQGLDPADIPGLLRAHGLDPEAWWVDSTTQTMAKLGHSSLLWRLLAGCMHDYARPTTISGRAHEAPAVLRAHILDTAFELLPARAARLLSRIAALRAPVGIDTVLALADPPPLGLRRPPPQPLAPLRQLERALADETSPGTLTYLQDRHDELRARRDAWDVYHALAGTYARLPGVLAHYAGVHADLCLLEARGFLHWDRGSNRHDLHPVIRAHAFERLAGPDRTAAFEAIRDHFEQLPPEPKASVRSLADLQRTIEIYSALIGAGDFYAAFELYYDRLSAPLDERLSAFATIVELLTPLFTRGLREPPALSDPWGQSVAITLLSNALALVGRDRDAEALRELSIRINLRRRNPDAVVVSLVNWALSIEAEDHTHAALRTFDLAHRLAVAAGGKQALPLRHRARLAIELGRWHDAEADLAAIDDGELDTNDRLTLTRNRIELAIYRGDDPAPWLAAAWRELERTPRVFDTAQLHALLARIAMAAGAYADAEPHLNEALRLARRMGATHAGYRARLATCLAHLGRPAEARRFLADAHDAADRPLAEAHLALGEPDLARPLALEAYREAWADGPPFAWFDELRLCTRLLAALGLPPPELPPFDPSRSPQIACEAEIEAFIADLAAKRPDA</sequence>
<dbReference type="SUPFAM" id="SSF52540">
    <property type="entry name" value="P-loop containing nucleoside triphosphate hydrolases"/>
    <property type="match status" value="1"/>
</dbReference>
<feature type="region of interest" description="Disordered" evidence="1">
    <location>
        <begin position="80"/>
        <end position="124"/>
    </location>
</feature>
<reference evidence="2 3" key="1">
    <citation type="submission" date="2022-11" db="EMBL/GenBank/DDBJ databases">
        <title>Minimal conservation of predation-associated metabolite biosynthetic gene clusters underscores biosynthetic potential of Myxococcota including descriptions for ten novel species: Archangium lansinium sp. nov., Myxococcus landrumus sp. nov., Nannocystis bai.</title>
        <authorList>
            <person name="Ahearne A."/>
            <person name="Stevens C."/>
            <person name="Dowd S."/>
        </authorList>
    </citation>
    <scope>NUCLEOTIDE SEQUENCE [LARGE SCALE GENOMIC DNA]</scope>
    <source>
        <strain evidence="2 3">BB15-2</strain>
    </source>
</reference>
<evidence type="ECO:0000256" key="1">
    <source>
        <dbReference type="SAM" id="MobiDB-lite"/>
    </source>
</evidence>
<name>A0ABT5ECI8_9BACT</name>
<keyword evidence="3" id="KW-1185">Reference proteome</keyword>
<protein>
    <recommendedName>
        <fullName evidence="4">Tetratricopeptide repeat protein</fullName>
    </recommendedName>
</protein>
<dbReference type="PANTHER" id="PTHR47691:SF3">
    <property type="entry name" value="HTH-TYPE TRANSCRIPTIONAL REGULATOR RV0890C-RELATED"/>
    <property type="match status" value="1"/>
</dbReference>
<proteinExistence type="predicted"/>
<dbReference type="InterPro" id="IPR011990">
    <property type="entry name" value="TPR-like_helical_dom_sf"/>
</dbReference>
<dbReference type="Gene3D" id="1.25.40.10">
    <property type="entry name" value="Tetratricopeptide repeat domain"/>
    <property type="match status" value="1"/>
</dbReference>
<dbReference type="EMBL" id="JAQNDL010000004">
    <property type="protein sequence ID" value="MDC0723039.1"/>
    <property type="molecule type" value="Genomic_DNA"/>
</dbReference>
<organism evidence="2 3">
    <name type="scientific">Nannocystis bainbridge</name>
    <dbReference type="NCBI Taxonomy" id="2995303"/>
    <lineage>
        <taxon>Bacteria</taxon>
        <taxon>Pseudomonadati</taxon>
        <taxon>Myxococcota</taxon>
        <taxon>Polyangia</taxon>
        <taxon>Nannocystales</taxon>
        <taxon>Nannocystaceae</taxon>
        <taxon>Nannocystis</taxon>
    </lineage>
</organism>
<accession>A0ABT5ECI8</accession>
<dbReference type="PANTHER" id="PTHR47691">
    <property type="entry name" value="REGULATOR-RELATED"/>
    <property type="match status" value="1"/>
</dbReference>
<dbReference type="RefSeq" id="WP_272091576.1">
    <property type="nucleotide sequence ID" value="NZ_JAQNDL010000004.1"/>
</dbReference>
<dbReference type="Proteomes" id="UP001221686">
    <property type="component" value="Unassembled WGS sequence"/>
</dbReference>
<dbReference type="SUPFAM" id="SSF48452">
    <property type="entry name" value="TPR-like"/>
    <property type="match status" value="1"/>
</dbReference>
<feature type="compositionally biased region" description="Acidic residues" evidence="1">
    <location>
        <begin position="81"/>
        <end position="121"/>
    </location>
</feature>